<dbReference type="CDD" id="cd01127">
    <property type="entry name" value="TrwB_TraG_TraD_VirD4"/>
    <property type="match status" value="1"/>
</dbReference>
<evidence type="ECO:0000256" key="1">
    <source>
        <dbReference type="SAM" id="MobiDB-lite"/>
    </source>
</evidence>
<accession>A0A2H0B6A1</accession>
<sequence>MPTTAQAQSESSQLSFFEIRVPKSSETSPEAMAACFQGLPLPKSSFWDFLVKNHYSLSFEIVTWSQRIYFMVAVPTKLASYFTSQLVAQYPQALILPVADYMTHLFPKNLTAKEQLKLATLGKIVMEAPFYLPLKTYKDFSDIDPLSTILGALSKTHPDDKIILQYIVTKAPNNWQQEGYHIAQKTFATSDPTKVIPNPQKTLIEQKIAQVGLTTSIRILIVGSDPYRRDSLLHQIAGSFSSVAHGEANKLKLSKPLPLTKGRLLSQIENRTLDFASRSHVLSAAELATIYHLPNQSLINIRNIAWGGTLKGEPPENLPIAQNMVEEEKQDVNFFARTEFKNQETVFGIKRADRRKHTYIIGKTGTGKSTLIANMAINDMRNGEGVCVIDPHGDLCDIILDYIPKNRINDVIYLDPNNADSPFRINPLEVTNPEQAELVASGIVAIFHKLFAYSWGPRLEYILRNTILSLTHYPNSTLLEVPRILTNQSFRNKVVERIPDEMLKRFWIEEFNQLDQRARNEAISPILNKVGQFTTFPKIRAILERPKSSVSIEDAMDSGKIMILNLSQGKIGEDNAALLGAMMITRIQLAAMSRVNVPEEQRKDFYLYVDEFQNFATSSFVKILSEARKYRLNLVVANQYRAQVPEEVQKAIFGNVGSLISFLVGAEDAAVLKTEFGQTYEETDLVNLNNFEIVLKLSIDNKTSPPFPAKTLPLPYSKNQNREKVIRISTERYGKPNKEVASDRQEAANFEYNDNYVSNVYPNQYQNNNNQSRKKQEDRPIHIKPLIKASAHRTAAEEALVKLGIQPQVNSKVNNAEQPKKNKLESTSYQPKTDKEKQPYKKTGSKFDNNQQIKSQGPSTNRPRFIVEEVKD</sequence>
<feature type="compositionally biased region" description="Low complexity" evidence="1">
    <location>
        <begin position="759"/>
        <end position="771"/>
    </location>
</feature>
<dbReference type="InterPro" id="IPR051162">
    <property type="entry name" value="T4SS_component"/>
</dbReference>
<evidence type="ECO:0000259" key="2">
    <source>
        <dbReference type="Pfam" id="PF10412"/>
    </source>
</evidence>
<evidence type="ECO:0000259" key="3">
    <source>
        <dbReference type="Pfam" id="PF26449"/>
    </source>
</evidence>
<feature type="region of interest" description="Disordered" evidence="1">
    <location>
        <begin position="811"/>
        <end position="872"/>
    </location>
</feature>
<dbReference type="Gene3D" id="3.40.50.300">
    <property type="entry name" value="P-loop containing nucleotide triphosphate hydrolases"/>
    <property type="match status" value="2"/>
</dbReference>
<dbReference type="EMBL" id="PCSR01000054">
    <property type="protein sequence ID" value="PIP53182.1"/>
    <property type="molecule type" value="Genomic_DNA"/>
</dbReference>
<evidence type="ECO:0000313" key="5">
    <source>
        <dbReference type="Proteomes" id="UP000229459"/>
    </source>
</evidence>
<name>A0A2H0B6A1_9BACT</name>
<proteinExistence type="predicted"/>
<dbReference type="PANTHER" id="PTHR30121">
    <property type="entry name" value="UNCHARACTERIZED PROTEIN YJGR-RELATED"/>
    <property type="match status" value="1"/>
</dbReference>
<dbReference type="Pfam" id="PF26449">
    <property type="entry name" value="DUF8128"/>
    <property type="match status" value="1"/>
</dbReference>
<dbReference type="Pfam" id="PF10412">
    <property type="entry name" value="TrwB_AAD_bind"/>
    <property type="match status" value="1"/>
</dbReference>
<organism evidence="4 5">
    <name type="scientific">Candidatus Beckwithbacteria bacterium CG23_combo_of_CG06-09_8_20_14_all_34_8</name>
    <dbReference type="NCBI Taxonomy" id="1974497"/>
    <lineage>
        <taxon>Bacteria</taxon>
        <taxon>Candidatus Beckwithiibacteriota</taxon>
    </lineage>
</organism>
<feature type="domain" description="DUF8128" evidence="3">
    <location>
        <begin position="18"/>
        <end position="303"/>
    </location>
</feature>
<dbReference type="AlphaFoldDB" id="A0A2H0B6A1"/>
<feature type="compositionally biased region" description="Polar residues" evidence="1">
    <location>
        <begin position="846"/>
        <end position="862"/>
    </location>
</feature>
<comment type="caution">
    <text evidence="4">The sequence shown here is derived from an EMBL/GenBank/DDBJ whole genome shotgun (WGS) entry which is preliminary data.</text>
</comment>
<dbReference type="InterPro" id="IPR058441">
    <property type="entry name" value="DUF8128"/>
</dbReference>
<evidence type="ECO:0000313" key="4">
    <source>
        <dbReference type="EMBL" id="PIP53182.1"/>
    </source>
</evidence>
<dbReference type="SUPFAM" id="SSF52540">
    <property type="entry name" value="P-loop containing nucleoside triphosphate hydrolases"/>
    <property type="match status" value="1"/>
</dbReference>
<gene>
    <name evidence="4" type="ORF">COX08_02420</name>
</gene>
<feature type="domain" description="Type IV secretion system coupling protein TraD DNA-binding" evidence="2">
    <location>
        <begin position="353"/>
        <end position="646"/>
    </location>
</feature>
<feature type="region of interest" description="Disordered" evidence="1">
    <location>
        <begin position="759"/>
        <end position="780"/>
    </location>
</feature>
<dbReference type="InterPro" id="IPR019476">
    <property type="entry name" value="T4SS_TraD_DNA-bd"/>
</dbReference>
<protein>
    <submittedName>
        <fullName evidence="4">Uncharacterized protein</fullName>
    </submittedName>
</protein>
<dbReference type="PANTHER" id="PTHR30121:SF11">
    <property type="entry name" value="AAA+ ATPASE DOMAIN-CONTAINING PROTEIN"/>
    <property type="match status" value="1"/>
</dbReference>
<dbReference type="Proteomes" id="UP000229459">
    <property type="component" value="Unassembled WGS sequence"/>
</dbReference>
<reference evidence="4 5" key="1">
    <citation type="submission" date="2017-09" db="EMBL/GenBank/DDBJ databases">
        <title>Depth-based differentiation of microbial function through sediment-hosted aquifers and enrichment of novel symbionts in the deep terrestrial subsurface.</title>
        <authorList>
            <person name="Probst A.J."/>
            <person name="Ladd B."/>
            <person name="Jarett J.K."/>
            <person name="Geller-Mcgrath D.E."/>
            <person name="Sieber C.M."/>
            <person name="Emerson J.B."/>
            <person name="Anantharaman K."/>
            <person name="Thomas B.C."/>
            <person name="Malmstrom R."/>
            <person name="Stieglmeier M."/>
            <person name="Klingl A."/>
            <person name="Woyke T."/>
            <person name="Ryan C.M."/>
            <person name="Banfield J.F."/>
        </authorList>
    </citation>
    <scope>NUCLEOTIDE SEQUENCE [LARGE SCALE GENOMIC DNA]</scope>
    <source>
        <strain evidence="4">CG23_combo_of_CG06-09_8_20_14_all_34_8</strain>
    </source>
</reference>
<dbReference type="InterPro" id="IPR027417">
    <property type="entry name" value="P-loop_NTPase"/>
</dbReference>